<evidence type="ECO:0000313" key="5">
    <source>
        <dbReference type="Proteomes" id="UP000301309"/>
    </source>
</evidence>
<dbReference type="SMART" id="SM00822">
    <property type="entry name" value="PKS_KR"/>
    <property type="match status" value="1"/>
</dbReference>
<evidence type="ECO:0000259" key="3">
    <source>
        <dbReference type="SMART" id="SM00822"/>
    </source>
</evidence>
<accession>A0A4D4L4X8</accession>
<feature type="domain" description="Ketoreductase" evidence="3">
    <location>
        <begin position="56"/>
        <end position="176"/>
    </location>
</feature>
<dbReference type="InterPro" id="IPR057326">
    <property type="entry name" value="KR_dom"/>
</dbReference>
<sequence>MDTDGKGKPQDTLATALATGEPQIALRDGAPRAPRLARATVAAATENRAPEWNADGTVLLTGATGTLGTLLAKHLVTNHGVRHLLLLSRRGAEAPGAADLTTELGELGAEAHWAACDAADRKALAEAIASVPADHPLTAVVHTAGVLDDGVIGSLTPSAWPLWPARRHTRPGTCTS</sequence>
<proteinExistence type="predicted"/>
<organism evidence="4 5">
    <name type="scientific">Streptomyces violaceusniger</name>
    <dbReference type="NCBI Taxonomy" id="68280"/>
    <lineage>
        <taxon>Bacteria</taxon>
        <taxon>Bacillati</taxon>
        <taxon>Actinomycetota</taxon>
        <taxon>Actinomycetes</taxon>
        <taxon>Kitasatosporales</taxon>
        <taxon>Streptomycetaceae</taxon>
        <taxon>Streptomyces</taxon>
        <taxon>Streptomyces violaceusniger group</taxon>
    </lineage>
</organism>
<dbReference type="PANTHER" id="PTHR43775:SF51">
    <property type="entry name" value="INACTIVE PHENOLPHTHIOCEROL SYNTHESIS POLYKETIDE SYNTHASE TYPE I PKS1-RELATED"/>
    <property type="match status" value="1"/>
</dbReference>
<protein>
    <recommendedName>
        <fullName evidence="3">Ketoreductase domain-containing protein</fullName>
    </recommendedName>
</protein>
<dbReference type="EMBL" id="BJHW01000001">
    <property type="protein sequence ID" value="GDY53727.1"/>
    <property type="molecule type" value="Genomic_DNA"/>
</dbReference>
<dbReference type="Pfam" id="PF08659">
    <property type="entry name" value="KR"/>
    <property type="match status" value="1"/>
</dbReference>
<dbReference type="Gene3D" id="3.40.50.720">
    <property type="entry name" value="NAD(P)-binding Rossmann-like Domain"/>
    <property type="match status" value="1"/>
</dbReference>
<gene>
    <name evidence="4" type="ORF">SVIO_043500</name>
</gene>
<dbReference type="GO" id="GO:0004312">
    <property type="term" value="F:fatty acid synthase activity"/>
    <property type="evidence" value="ECO:0007669"/>
    <property type="project" value="TreeGrafter"/>
</dbReference>
<name>A0A4D4L4X8_STRVO</name>
<evidence type="ECO:0000256" key="2">
    <source>
        <dbReference type="ARBA" id="ARBA00023268"/>
    </source>
</evidence>
<dbReference type="SUPFAM" id="SSF51735">
    <property type="entry name" value="NAD(P)-binding Rossmann-fold domains"/>
    <property type="match status" value="1"/>
</dbReference>
<evidence type="ECO:0000256" key="1">
    <source>
        <dbReference type="ARBA" id="ARBA00022679"/>
    </source>
</evidence>
<dbReference type="PANTHER" id="PTHR43775">
    <property type="entry name" value="FATTY ACID SYNTHASE"/>
    <property type="match status" value="1"/>
</dbReference>
<comment type="caution">
    <text evidence="4">The sequence shown here is derived from an EMBL/GenBank/DDBJ whole genome shotgun (WGS) entry which is preliminary data.</text>
</comment>
<dbReference type="AlphaFoldDB" id="A0A4D4L4X8"/>
<reference evidence="4 5" key="1">
    <citation type="journal article" date="2020" name="Int. J. Syst. Evol. Microbiol.">
        <title>Reclassification of Streptomyces castelarensis and Streptomyces sporoclivatus as later heterotypic synonyms of Streptomyces antimycoticus.</title>
        <authorList>
            <person name="Komaki H."/>
            <person name="Tamura T."/>
        </authorList>
    </citation>
    <scope>NUCLEOTIDE SEQUENCE [LARGE SCALE GENOMIC DNA]</scope>
    <source>
        <strain evidence="4 5">NBRC 13459</strain>
    </source>
</reference>
<dbReference type="GO" id="GO:0006633">
    <property type="term" value="P:fatty acid biosynthetic process"/>
    <property type="evidence" value="ECO:0007669"/>
    <property type="project" value="TreeGrafter"/>
</dbReference>
<dbReference type="InterPro" id="IPR013968">
    <property type="entry name" value="PKS_KR"/>
</dbReference>
<dbReference type="Proteomes" id="UP000301309">
    <property type="component" value="Unassembled WGS sequence"/>
</dbReference>
<dbReference type="InterPro" id="IPR050091">
    <property type="entry name" value="PKS_NRPS_Biosynth_Enz"/>
</dbReference>
<evidence type="ECO:0000313" key="4">
    <source>
        <dbReference type="EMBL" id="GDY53727.1"/>
    </source>
</evidence>
<keyword evidence="5" id="KW-1185">Reference proteome</keyword>
<keyword evidence="2" id="KW-0511">Multifunctional enzyme</keyword>
<dbReference type="InterPro" id="IPR036291">
    <property type="entry name" value="NAD(P)-bd_dom_sf"/>
</dbReference>
<keyword evidence="1" id="KW-0808">Transferase</keyword>